<evidence type="ECO:0000313" key="1">
    <source>
        <dbReference type="EMBL" id="SCC71038.1"/>
    </source>
</evidence>
<protein>
    <submittedName>
        <fullName evidence="1">Uncharacterized protein</fullName>
    </submittedName>
</protein>
<gene>
    <name evidence="1" type="ORF">GA0116959_102132</name>
</gene>
<evidence type="ECO:0000313" key="2">
    <source>
        <dbReference type="Proteomes" id="UP000243661"/>
    </source>
</evidence>
<organism evidence="1 2">
    <name type="scientific">Acinetobacter albensis</name>
    <dbReference type="NCBI Taxonomy" id="1673609"/>
    <lineage>
        <taxon>Bacteria</taxon>
        <taxon>Pseudomonadati</taxon>
        <taxon>Pseudomonadota</taxon>
        <taxon>Gammaproteobacteria</taxon>
        <taxon>Moraxellales</taxon>
        <taxon>Moraxellaceae</taxon>
        <taxon>Acinetobacter</taxon>
    </lineage>
</organism>
<reference evidence="1 2" key="1">
    <citation type="submission" date="2016-08" db="EMBL/GenBank/DDBJ databases">
        <authorList>
            <person name="Seilhamer J.J."/>
        </authorList>
    </citation>
    <scope>NUCLEOTIDE SEQUENCE [LARGE SCALE GENOMIC DNA]</scope>
    <source>
        <strain evidence="1 2">ANC 4874</strain>
    </source>
</reference>
<name>A0A1C4GS41_9GAMM</name>
<accession>A0A1C4GS41</accession>
<proteinExistence type="predicted"/>
<dbReference type="Proteomes" id="UP000243661">
    <property type="component" value="Unassembled WGS sequence"/>
</dbReference>
<dbReference type="AlphaFoldDB" id="A0A1C4GS41"/>
<dbReference type="EMBL" id="FMBK01000002">
    <property type="protein sequence ID" value="SCC71038.1"/>
    <property type="molecule type" value="Genomic_DNA"/>
</dbReference>
<sequence length="141" mass="17041">MIILNFNFQLHYFTSNSYQIFKHKKLTYLSFIIYSKIKQKNLFSQFIKSPVFLKVISFFKFHPLFSCKQFKIDSKSIGLRLKQYSFKIFIIEIVQQKMMIFCYDYYHSIFSNVLSIFFNEKNAENCKITDILEQFKAHICA</sequence>